<sequence>MWQEAPIYDQLVTELGGIPSQVRSEAERSVRHLEQVIRPGTPWTGGLPQPAGPFTSGHR</sequence>
<organism evidence="2 3">
    <name type="scientific">Streptomyces lunaelactis</name>
    <dbReference type="NCBI Taxonomy" id="1535768"/>
    <lineage>
        <taxon>Bacteria</taxon>
        <taxon>Bacillati</taxon>
        <taxon>Actinomycetota</taxon>
        <taxon>Actinomycetes</taxon>
        <taxon>Kitasatosporales</taxon>
        <taxon>Streptomycetaceae</taxon>
        <taxon>Streptomyces</taxon>
    </lineage>
</organism>
<dbReference type="EMBL" id="CP026304">
    <property type="protein sequence ID" value="AVZ71110.1"/>
    <property type="molecule type" value="Genomic_DNA"/>
</dbReference>
<dbReference type="Proteomes" id="UP000244201">
    <property type="component" value="Chromosome"/>
</dbReference>
<reference evidence="2 3" key="1">
    <citation type="submission" date="2018-01" db="EMBL/GenBank/DDBJ databases">
        <title>Complete genome sequence of Streptomyces lunaelactis MM109T, a Ferroverdin A producer isolated from cave moonmilk deposits.</title>
        <authorList>
            <person name="Naome A."/>
            <person name="Martinet L."/>
            <person name="Maciejewska M."/>
            <person name="Anderssen S."/>
            <person name="Adam D."/>
            <person name="Tenconi E."/>
            <person name="Deflandre B."/>
            <person name="Arguelles-Arias A."/>
            <person name="Calusinska M."/>
            <person name="Copieters W."/>
            <person name="Karim L."/>
            <person name="Hanikenne M."/>
            <person name="Baurain D."/>
            <person name="van Wezel G."/>
            <person name="Smargiasso N."/>
            <person name="de Pauw E."/>
            <person name="Delfosse P."/>
            <person name="Rigali S."/>
        </authorList>
    </citation>
    <scope>NUCLEOTIDE SEQUENCE [LARGE SCALE GENOMIC DNA]</scope>
    <source>
        <strain evidence="2 3">MM109</strain>
    </source>
</reference>
<evidence type="ECO:0000313" key="2">
    <source>
        <dbReference type="EMBL" id="AVZ71110.1"/>
    </source>
</evidence>
<proteinExistence type="predicted"/>
<dbReference type="KEGG" id="slk:SLUN_01445"/>
<evidence type="ECO:0000313" key="3">
    <source>
        <dbReference type="Proteomes" id="UP000244201"/>
    </source>
</evidence>
<accession>A0A2R4SW66</accession>
<gene>
    <name evidence="2" type="ORF">SLUN_01445</name>
</gene>
<name>A0A2R4SW66_9ACTN</name>
<keyword evidence="3" id="KW-1185">Reference proteome</keyword>
<protein>
    <submittedName>
        <fullName evidence="2">Uncharacterized protein</fullName>
    </submittedName>
</protein>
<dbReference type="AlphaFoldDB" id="A0A2R4SW66"/>
<evidence type="ECO:0000256" key="1">
    <source>
        <dbReference type="SAM" id="MobiDB-lite"/>
    </source>
</evidence>
<feature type="region of interest" description="Disordered" evidence="1">
    <location>
        <begin position="38"/>
        <end position="59"/>
    </location>
</feature>